<proteinExistence type="predicted"/>
<protein>
    <submittedName>
        <fullName evidence="1 3">Uncharacterized protein</fullName>
    </submittedName>
</protein>
<dbReference type="Proteomes" id="UP000280834">
    <property type="component" value="Unassembled WGS sequence"/>
</dbReference>
<keyword evidence="2" id="KW-1185">Reference proteome</keyword>
<evidence type="ECO:0000313" key="2">
    <source>
        <dbReference type="Proteomes" id="UP000280834"/>
    </source>
</evidence>
<reference evidence="3" key="1">
    <citation type="submission" date="2017-02" db="UniProtKB">
        <authorList>
            <consortium name="WormBaseParasite"/>
        </authorList>
    </citation>
    <scope>IDENTIFICATION</scope>
</reference>
<gene>
    <name evidence="1" type="ORF">BTMF_LOCUS11648</name>
</gene>
<accession>A0A0R3R0W2</accession>
<dbReference type="WBParaSite" id="BTMF_0001364901-mRNA-1">
    <property type="protein sequence ID" value="BTMF_0001364901-mRNA-1"/>
    <property type="gene ID" value="BTMF_0001364901"/>
</dbReference>
<reference evidence="1 2" key="2">
    <citation type="submission" date="2018-11" db="EMBL/GenBank/DDBJ databases">
        <authorList>
            <consortium name="Pathogen Informatics"/>
        </authorList>
    </citation>
    <scope>NUCLEOTIDE SEQUENCE [LARGE SCALE GENOMIC DNA]</scope>
</reference>
<evidence type="ECO:0000313" key="1">
    <source>
        <dbReference type="EMBL" id="VDO39805.1"/>
    </source>
</evidence>
<name>A0A0R3R0W2_9BILA</name>
<dbReference type="EMBL" id="UZAG01018487">
    <property type="protein sequence ID" value="VDO39805.1"/>
    <property type="molecule type" value="Genomic_DNA"/>
</dbReference>
<sequence length="42" mass="5004">MMIHCRHTLLAAQKKSDNEIEIGELVCLTYRFSRLRKFHNLS</sequence>
<organism evidence="3">
    <name type="scientific">Brugia timori</name>
    <dbReference type="NCBI Taxonomy" id="42155"/>
    <lineage>
        <taxon>Eukaryota</taxon>
        <taxon>Metazoa</taxon>
        <taxon>Ecdysozoa</taxon>
        <taxon>Nematoda</taxon>
        <taxon>Chromadorea</taxon>
        <taxon>Rhabditida</taxon>
        <taxon>Spirurina</taxon>
        <taxon>Spiruromorpha</taxon>
        <taxon>Filarioidea</taxon>
        <taxon>Onchocercidae</taxon>
        <taxon>Brugia</taxon>
    </lineage>
</organism>
<dbReference type="AlphaFoldDB" id="A0A0R3R0W2"/>
<evidence type="ECO:0000313" key="3">
    <source>
        <dbReference type="WBParaSite" id="BTMF_0001364901-mRNA-1"/>
    </source>
</evidence>